<feature type="compositionally biased region" description="Low complexity" evidence="7">
    <location>
        <begin position="37"/>
        <end position="53"/>
    </location>
</feature>
<evidence type="ECO:0000256" key="4">
    <source>
        <dbReference type="ARBA" id="ARBA00023125"/>
    </source>
</evidence>
<keyword evidence="3" id="KW-0805">Transcription regulation</keyword>
<feature type="compositionally biased region" description="Low complexity" evidence="7">
    <location>
        <begin position="153"/>
        <end position="185"/>
    </location>
</feature>
<evidence type="ECO:0000256" key="5">
    <source>
        <dbReference type="ARBA" id="ARBA00023163"/>
    </source>
</evidence>
<organism evidence="9 10">
    <name type="scientific">Naegleria fowleri</name>
    <name type="common">Brain eating amoeba</name>
    <dbReference type="NCBI Taxonomy" id="5763"/>
    <lineage>
        <taxon>Eukaryota</taxon>
        <taxon>Discoba</taxon>
        <taxon>Heterolobosea</taxon>
        <taxon>Tetramitia</taxon>
        <taxon>Eutetramitia</taxon>
        <taxon>Vahlkampfiidae</taxon>
        <taxon>Naegleria</taxon>
    </lineage>
</organism>
<feature type="compositionally biased region" description="Polar residues" evidence="7">
    <location>
        <begin position="136"/>
        <end position="152"/>
    </location>
</feature>
<dbReference type="InterPro" id="IPR051430">
    <property type="entry name" value="Fungal_TF_Env_Response"/>
</dbReference>
<dbReference type="InterPro" id="IPR036864">
    <property type="entry name" value="Zn2-C6_fun-type_DNA-bd_sf"/>
</dbReference>
<keyword evidence="6" id="KW-0539">Nucleus</keyword>
<feature type="region of interest" description="Disordered" evidence="7">
    <location>
        <begin position="136"/>
        <end position="185"/>
    </location>
</feature>
<accession>A0A6A5C5I7</accession>
<dbReference type="InterPro" id="IPR001138">
    <property type="entry name" value="Zn2Cys6_DnaBD"/>
</dbReference>
<feature type="compositionally biased region" description="Polar residues" evidence="7">
    <location>
        <begin position="1"/>
        <end position="11"/>
    </location>
</feature>
<dbReference type="GO" id="GO:0008270">
    <property type="term" value="F:zinc ion binding"/>
    <property type="evidence" value="ECO:0007669"/>
    <property type="project" value="InterPro"/>
</dbReference>
<dbReference type="VEuPathDB" id="AmoebaDB:FDP41_012391"/>
<keyword evidence="10" id="KW-1185">Reference proteome</keyword>
<dbReference type="PANTHER" id="PTHR31944:SF131">
    <property type="entry name" value="HEME-RESPONSIVE ZINC FINGER TRANSCRIPTION FACTOR HAP1"/>
    <property type="match status" value="1"/>
</dbReference>
<evidence type="ECO:0000256" key="2">
    <source>
        <dbReference type="ARBA" id="ARBA00022833"/>
    </source>
</evidence>
<dbReference type="PROSITE" id="PS50048">
    <property type="entry name" value="ZN2_CY6_FUNGAL_2"/>
    <property type="match status" value="1"/>
</dbReference>
<protein>
    <recommendedName>
        <fullName evidence="8">Zn(2)-C6 fungal-type domain-containing protein</fullName>
    </recommendedName>
</protein>
<name>A0A6A5C5I7_NAEFO</name>
<dbReference type="SMART" id="SM00066">
    <property type="entry name" value="GAL4"/>
    <property type="match status" value="1"/>
</dbReference>
<feature type="compositionally biased region" description="Polar residues" evidence="7">
    <location>
        <begin position="56"/>
        <end position="77"/>
    </location>
</feature>
<dbReference type="AlphaFoldDB" id="A0A6A5C5I7"/>
<gene>
    <name evidence="9" type="ORF">FDP41_012391</name>
</gene>
<evidence type="ECO:0000256" key="3">
    <source>
        <dbReference type="ARBA" id="ARBA00023015"/>
    </source>
</evidence>
<evidence type="ECO:0000259" key="8">
    <source>
        <dbReference type="PROSITE" id="PS50048"/>
    </source>
</evidence>
<feature type="region of interest" description="Disordered" evidence="7">
    <location>
        <begin position="1"/>
        <end position="107"/>
    </location>
</feature>
<dbReference type="RefSeq" id="XP_044566447.1">
    <property type="nucleotide sequence ID" value="XM_044702906.1"/>
</dbReference>
<dbReference type="OMA" id="CADMITK"/>
<dbReference type="Gene3D" id="4.10.240.10">
    <property type="entry name" value="Zn(2)-C6 fungal-type DNA-binding domain"/>
    <property type="match status" value="1"/>
</dbReference>
<evidence type="ECO:0000313" key="10">
    <source>
        <dbReference type="Proteomes" id="UP000444721"/>
    </source>
</evidence>
<keyword evidence="5" id="KW-0804">Transcription</keyword>
<dbReference type="Proteomes" id="UP000444721">
    <property type="component" value="Unassembled WGS sequence"/>
</dbReference>
<dbReference type="GeneID" id="68119606"/>
<comment type="caution">
    <text evidence="9">The sequence shown here is derived from an EMBL/GenBank/DDBJ whole genome shotgun (WGS) entry which is preliminary data.</text>
</comment>
<dbReference type="VEuPathDB" id="AmoebaDB:NfTy_040110"/>
<dbReference type="EMBL" id="VFQX01000013">
    <property type="protein sequence ID" value="KAF0981734.1"/>
    <property type="molecule type" value="Genomic_DNA"/>
</dbReference>
<dbReference type="OrthoDB" id="3598904at2759"/>
<evidence type="ECO:0000313" key="9">
    <source>
        <dbReference type="EMBL" id="KAF0981734.1"/>
    </source>
</evidence>
<keyword evidence="1" id="KW-0479">Metal-binding</keyword>
<evidence type="ECO:0000256" key="7">
    <source>
        <dbReference type="SAM" id="MobiDB-lite"/>
    </source>
</evidence>
<evidence type="ECO:0000256" key="1">
    <source>
        <dbReference type="ARBA" id="ARBA00022723"/>
    </source>
</evidence>
<dbReference type="VEuPathDB" id="AmoebaDB:NF0071660"/>
<dbReference type="GO" id="GO:0005634">
    <property type="term" value="C:nucleus"/>
    <property type="evidence" value="ECO:0007669"/>
    <property type="project" value="TreeGrafter"/>
</dbReference>
<reference evidence="9 10" key="1">
    <citation type="journal article" date="2019" name="Sci. Rep.">
        <title>Nanopore sequencing improves the draft genome of the human pathogenic amoeba Naegleria fowleri.</title>
        <authorList>
            <person name="Liechti N."/>
            <person name="Schurch N."/>
            <person name="Bruggmann R."/>
            <person name="Wittwer M."/>
        </authorList>
    </citation>
    <scope>NUCLEOTIDE SEQUENCE [LARGE SCALE GENOMIC DNA]</scope>
    <source>
        <strain evidence="9 10">ATCC 30894</strain>
    </source>
</reference>
<sequence>MSCCGTSSSVHPPSHENDKRMATSSSSSLSSHEDEMSLSNSSDSNQQSYPSYPLRLNNNKPNFSSMVHSSNQQQQRPSGCCGGNGNSQNSQNNLNHTHHQHDPSPASTSMHYCACKNQFQSNADCEFKQFLTRYTGNQLDPGPNTTPNNGALSNSAISPSTTSSARTETRSSKSSSPSTTSTSSKANTSCLLCKLRHRKCDYTYPCTHCAKENRTFCLYIGNVKRGPKKHKDDMEEDDENSALSKENIDGIYKVIHQNITNIKSDPQVISKLSFELFKKIVDKLLPNSERDLVHQIVRVALLPPTEPFTGDMDYYFKYFYKIGEKDIALISILQAICLQRLNEKSLGQRMFEKARSKISAMFDQVSDFKLIAVYIFLAIYLIGEGERQKAEYYLNHVKFYVKEFQPNMQEAQFLLRTVLLSESILQESYEQLLRHYENILLYFTPNSITSQTNMNTISSYITASNEKMFRGGNCRMAIDSGDELKKQLSHLKTFIETNNTEYPIGYHQLLDSLMKSSNSPTPYAVSISSTTHNENLDKKVEQINMAIENIRSIYGQWDFLGNTFIMMLYSIIILHHHKNFNGEEPSIDAVKCADMITKTTECNDDFSLSSFPASIPISIACRIHLTSLKSILTSTSLIINEYAEQLTTYMQLDIDALQMLANKFPLVERKFGALIKEAVACMGKYQDLKRTSPSKFIKLQTISQHLSV</sequence>
<dbReference type="GO" id="GO:0001228">
    <property type="term" value="F:DNA-binding transcription activator activity, RNA polymerase II-specific"/>
    <property type="evidence" value="ECO:0007669"/>
    <property type="project" value="TreeGrafter"/>
</dbReference>
<keyword evidence="4" id="KW-0238">DNA-binding</keyword>
<feature type="domain" description="Zn(2)-C6 fungal-type" evidence="8">
    <location>
        <begin position="189"/>
        <end position="219"/>
    </location>
</feature>
<dbReference type="PROSITE" id="PS00463">
    <property type="entry name" value="ZN2_CY6_FUNGAL_1"/>
    <property type="match status" value="1"/>
</dbReference>
<dbReference type="SUPFAM" id="SSF57701">
    <property type="entry name" value="Zn2/Cys6 DNA-binding domain"/>
    <property type="match status" value="1"/>
</dbReference>
<dbReference type="CDD" id="cd00067">
    <property type="entry name" value="GAL4"/>
    <property type="match status" value="1"/>
</dbReference>
<proteinExistence type="predicted"/>
<evidence type="ECO:0000256" key="6">
    <source>
        <dbReference type="ARBA" id="ARBA00023242"/>
    </source>
</evidence>
<keyword evidence="2" id="KW-0862">Zinc</keyword>
<dbReference type="Pfam" id="PF00172">
    <property type="entry name" value="Zn_clus"/>
    <property type="match status" value="1"/>
</dbReference>
<dbReference type="PANTHER" id="PTHR31944">
    <property type="entry name" value="HEME-RESPONSIVE ZINC FINGER TRANSCRIPTION FACTOR HAP1"/>
    <property type="match status" value="1"/>
</dbReference>
<dbReference type="GO" id="GO:0000978">
    <property type="term" value="F:RNA polymerase II cis-regulatory region sequence-specific DNA binding"/>
    <property type="evidence" value="ECO:0007669"/>
    <property type="project" value="TreeGrafter"/>
</dbReference>